<keyword evidence="2" id="KW-1003">Cell membrane</keyword>
<evidence type="ECO:0000256" key="2">
    <source>
        <dbReference type="ARBA" id="ARBA00022475"/>
    </source>
</evidence>
<evidence type="ECO:0000256" key="4">
    <source>
        <dbReference type="ARBA" id="ARBA00022833"/>
    </source>
</evidence>
<dbReference type="GO" id="GO:0005524">
    <property type="term" value="F:ATP binding"/>
    <property type="evidence" value="ECO:0007669"/>
    <property type="project" value="UniProtKB-KW"/>
</dbReference>
<dbReference type="PROSITE" id="PS50893">
    <property type="entry name" value="ABC_TRANSPORTER_2"/>
    <property type="match status" value="1"/>
</dbReference>
<dbReference type="GO" id="GO:0016887">
    <property type="term" value="F:ATP hydrolysis activity"/>
    <property type="evidence" value="ECO:0007669"/>
    <property type="project" value="InterPro"/>
</dbReference>
<dbReference type="SMART" id="SM00382">
    <property type="entry name" value="AAA"/>
    <property type="match status" value="1"/>
</dbReference>
<gene>
    <name evidence="11" type="primary">znuC</name>
    <name evidence="11" type="ORF">TRN7648_00645</name>
</gene>
<evidence type="ECO:0000313" key="12">
    <source>
        <dbReference type="Proteomes" id="UP000054935"/>
    </source>
</evidence>
<dbReference type="Proteomes" id="UP000054935">
    <property type="component" value="Unassembled WGS sequence"/>
</dbReference>
<evidence type="ECO:0000256" key="6">
    <source>
        <dbReference type="ARBA" id="ARBA00022906"/>
    </source>
</evidence>
<keyword evidence="5 11" id="KW-0067">ATP-binding</keyword>
<keyword evidence="7" id="KW-1278">Translocase</keyword>
<dbReference type="InterPro" id="IPR003593">
    <property type="entry name" value="AAA+_ATPase"/>
</dbReference>
<dbReference type="PROSITE" id="PS00211">
    <property type="entry name" value="ABC_TRANSPORTER_1"/>
    <property type="match status" value="1"/>
</dbReference>
<sequence length="253" mass="27256">MSRLRARRMTTLVEVKGLTVRVGDRPVLDNVNFAMQPREIVTVVGPNGSGKSTFLRSLIGAVKPSSGKITRKKGLRLGYVPQGLRLDPSLPMTVDRFLSLPSPVPAETRAAALEEAGAAGFANQQIASLSGGQLQRVLLARALLNAPQLLLLDEPTTGLDQPGQAAFYRKIEEVRDTLGCGVLMVSHELHVVMSASDRVICLNGHVCCEGHPEVVAQAEEYRALFGTGTKGALALYRHEHTHHHHHEGPCDAG</sequence>
<keyword evidence="1" id="KW-0813">Transport</keyword>
<accession>A0A0P1G1Z4</accession>
<dbReference type="InterPro" id="IPR003439">
    <property type="entry name" value="ABC_transporter-like_ATP-bd"/>
</dbReference>
<evidence type="ECO:0000313" key="11">
    <source>
        <dbReference type="EMBL" id="CUH75835.1"/>
    </source>
</evidence>
<evidence type="ECO:0000256" key="3">
    <source>
        <dbReference type="ARBA" id="ARBA00022741"/>
    </source>
</evidence>
<evidence type="ECO:0000256" key="5">
    <source>
        <dbReference type="ARBA" id="ARBA00022840"/>
    </source>
</evidence>
<keyword evidence="3" id="KW-0547">Nucleotide-binding</keyword>
<evidence type="ECO:0000256" key="8">
    <source>
        <dbReference type="ARBA" id="ARBA00023065"/>
    </source>
</evidence>
<dbReference type="InterPro" id="IPR017871">
    <property type="entry name" value="ABC_transporter-like_CS"/>
</dbReference>
<proteinExistence type="predicted"/>
<keyword evidence="8" id="KW-0406">Ion transport</keyword>
<keyword evidence="11" id="KW-0378">Hydrolase</keyword>
<keyword evidence="4" id="KW-0862">Zinc</keyword>
<dbReference type="SUPFAM" id="SSF52540">
    <property type="entry name" value="P-loop containing nucleoside triphosphate hydrolases"/>
    <property type="match status" value="1"/>
</dbReference>
<dbReference type="InterPro" id="IPR027417">
    <property type="entry name" value="P-loop_NTPase"/>
</dbReference>
<dbReference type="STRING" id="441103.TRN7648_00645"/>
<keyword evidence="12" id="KW-1185">Reference proteome</keyword>
<dbReference type="GO" id="GO:0010043">
    <property type="term" value="P:response to zinc ion"/>
    <property type="evidence" value="ECO:0007669"/>
    <property type="project" value="TreeGrafter"/>
</dbReference>
<evidence type="ECO:0000259" key="10">
    <source>
        <dbReference type="PROSITE" id="PS50893"/>
    </source>
</evidence>
<dbReference type="GO" id="GO:0006829">
    <property type="term" value="P:zinc ion transport"/>
    <property type="evidence" value="ECO:0007669"/>
    <property type="project" value="UniProtKB-KW"/>
</dbReference>
<reference evidence="11 12" key="1">
    <citation type="submission" date="2015-09" db="EMBL/GenBank/DDBJ databases">
        <authorList>
            <consortium name="Swine Surveillance"/>
        </authorList>
    </citation>
    <scope>NUCLEOTIDE SEQUENCE [LARGE SCALE GENOMIC DNA]</scope>
    <source>
        <strain evidence="11 12">CECT 7648</strain>
    </source>
</reference>
<dbReference type="InterPro" id="IPR050153">
    <property type="entry name" value="Metal_Ion_Import_ABC"/>
</dbReference>
<organism evidence="11 12">
    <name type="scientific">Tropicibacter naphthalenivorans</name>
    <dbReference type="NCBI Taxonomy" id="441103"/>
    <lineage>
        <taxon>Bacteria</taxon>
        <taxon>Pseudomonadati</taxon>
        <taxon>Pseudomonadota</taxon>
        <taxon>Alphaproteobacteria</taxon>
        <taxon>Rhodobacterales</taxon>
        <taxon>Roseobacteraceae</taxon>
        <taxon>Tropicibacter</taxon>
    </lineage>
</organism>
<keyword evidence="9" id="KW-0472">Membrane</keyword>
<dbReference type="Pfam" id="PF00005">
    <property type="entry name" value="ABC_tran"/>
    <property type="match status" value="1"/>
</dbReference>
<name>A0A0P1G1Z4_9RHOB</name>
<feature type="domain" description="ABC transporter" evidence="10">
    <location>
        <begin position="13"/>
        <end position="228"/>
    </location>
</feature>
<evidence type="ECO:0000256" key="1">
    <source>
        <dbReference type="ARBA" id="ARBA00022448"/>
    </source>
</evidence>
<dbReference type="PANTHER" id="PTHR42734">
    <property type="entry name" value="METAL TRANSPORT SYSTEM ATP-BINDING PROTEIN TM_0124-RELATED"/>
    <property type="match status" value="1"/>
</dbReference>
<evidence type="ECO:0000256" key="9">
    <source>
        <dbReference type="ARBA" id="ARBA00023136"/>
    </source>
</evidence>
<dbReference type="AlphaFoldDB" id="A0A0P1G1Z4"/>
<dbReference type="EC" id="3.6.3.-" evidence="11"/>
<evidence type="ECO:0000256" key="7">
    <source>
        <dbReference type="ARBA" id="ARBA00022967"/>
    </source>
</evidence>
<dbReference type="EMBL" id="CYSE01000001">
    <property type="protein sequence ID" value="CUH75835.1"/>
    <property type="molecule type" value="Genomic_DNA"/>
</dbReference>
<dbReference type="Gene3D" id="3.40.50.300">
    <property type="entry name" value="P-loop containing nucleotide triphosphate hydrolases"/>
    <property type="match status" value="1"/>
</dbReference>
<protein>
    <submittedName>
        <fullName evidence="11">Zinc import ATP-binding protein ZnuC</fullName>
        <ecNumber evidence="11">3.6.3.-</ecNumber>
    </submittedName>
</protein>
<dbReference type="PANTHER" id="PTHR42734:SF9">
    <property type="entry name" value="ZINC IMPORT ATP-BINDING PROTEIN ZNUC"/>
    <property type="match status" value="1"/>
</dbReference>
<keyword evidence="6" id="KW-0864">Zinc transport</keyword>